<dbReference type="Pfam" id="PF04199">
    <property type="entry name" value="Cyclase"/>
    <property type="match status" value="1"/>
</dbReference>
<evidence type="ECO:0000256" key="10">
    <source>
        <dbReference type="ARBA" id="ARBA00048496"/>
    </source>
</evidence>
<evidence type="ECO:0000256" key="9">
    <source>
        <dbReference type="ARBA" id="ARBA00023079"/>
    </source>
</evidence>
<dbReference type="RefSeq" id="WP_126692382.1">
    <property type="nucleotide sequence ID" value="NZ_RXOF01000003.1"/>
</dbReference>
<dbReference type="GO" id="GO:0019441">
    <property type="term" value="P:L-tryptophan catabolic process to kynurenine"/>
    <property type="evidence" value="ECO:0007669"/>
    <property type="project" value="InterPro"/>
</dbReference>
<evidence type="ECO:0000256" key="2">
    <source>
        <dbReference type="ARBA" id="ARBA00002204"/>
    </source>
</evidence>
<gene>
    <name evidence="12" type="ORF">EJV47_06730</name>
</gene>
<comment type="catalytic activity">
    <reaction evidence="10">
        <text>N-formyl-L-kynurenine + H2O = L-kynurenine + formate + H(+)</text>
        <dbReference type="Rhea" id="RHEA:13009"/>
        <dbReference type="ChEBI" id="CHEBI:15377"/>
        <dbReference type="ChEBI" id="CHEBI:15378"/>
        <dbReference type="ChEBI" id="CHEBI:15740"/>
        <dbReference type="ChEBI" id="CHEBI:57959"/>
        <dbReference type="ChEBI" id="CHEBI:58629"/>
        <dbReference type="EC" id="3.5.1.9"/>
    </reaction>
</comment>
<dbReference type="AlphaFoldDB" id="A0A3S0JBS9"/>
<dbReference type="InterPro" id="IPR007325">
    <property type="entry name" value="KFase/CYL"/>
</dbReference>
<evidence type="ECO:0000256" key="6">
    <source>
        <dbReference type="ARBA" id="ARBA00022723"/>
    </source>
</evidence>
<evidence type="ECO:0000256" key="3">
    <source>
        <dbReference type="ARBA" id="ARBA00011738"/>
    </source>
</evidence>
<dbReference type="SUPFAM" id="SSF102198">
    <property type="entry name" value="Putative cyclase"/>
    <property type="match status" value="1"/>
</dbReference>
<evidence type="ECO:0000256" key="11">
    <source>
        <dbReference type="ARBA" id="ARBA00060547"/>
    </source>
</evidence>
<comment type="cofactor">
    <cofactor evidence="1">
        <name>Zn(2+)</name>
        <dbReference type="ChEBI" id="CHEBI:29105"/>
    </cofactor>
</comment>
<dbReference type="Proteomes" id="UP000282184">
    <property type="component" value="Unassembled WGS sequence"/>
</dbReference>
<evidence type="ECO:0000256" key="8">
    <source>
        <dbReference type="ARBA" id="ARBA00022833"/>
    </source>
</evidence>
<accession>A0A3S0JBS9</accession>
<name>A0A3S0JBS9_9BACT</name>
<evidence type="ECO:0000256" key="7">
    <source>
        <dbReference type="ARBA" id="ARBA00022801"/>
    </source>
</evidence>
<proteinExistence type="predicted"/>
<dbReference type="InterPro" id="IPR037175">
    <property type="entry name" value="KFase_sf"/>
</dbReference>
<evidence type="ECO:0000256" key="1">
    <source>
        <dbReference type="ARBA" id="ARBA00001947"/>
    </source>
</evidence>
<dbReference type="EC" id="3.5.1.9" evidence="4"/>
<dbReference type="Gene3D" id="3.50.30.50">
    <property type="entry name" value="Putative cyclase"/>
    <property type="match status" value="1"/>
</dbReference>
<evidence type="ECO:0000313" key="13">
    <source>
        <dbReference type="Proteomes" id="UP000282184"/>
    </source>
</evidence>
<dbReference type="OrthoDB" id="9796085at2"/>
<organism evidence="12 13">
    <name type="scientific">Hymenobacter gummosus</name>
    <dbReference type="NCBI Taxonomy" id="1776032"/>
    <lineage>
        <taxon>Bacteria</taxon>
        <taxon>Pseudomonadati</taxon>
        <taxon>Bacteroidota</taxon>
        <taxon>Cytophagia</taxon>
        <taxon>Cytophagales</taxon>
        <taxon>Hymenobacteraceae</taxon>
        <taxon>Hymenobacter</taxon>
    </lineage>
</organism>
<dbReference type="GO" id="GO:0046872">
    <property type="term" value="F:metal ion binding"/>
    <property type="evidence" value="ECO:0007669"/>
    <property type="project" value="UniProtKB-KW"/>
</dbReference>
<dbReference type="PANTHER" id="PTHR31118:SF32">
    <property type="entry name" value="KYNURENINE FORMAMIDASE"/>
    <property type="match status" value="1"/>
</dbReference>
<comment type="caution">
    <text evidence="12">The sequence shown here is derived from an EMBL/GenBank/DDBJ whole genome shotgun (WGS) entry which is preliminary data.</text>
</comment>
<keyword evidence="13" id="KW-1185">Reference proteome</keyword>
<dbReference type="FunFam" id="3.50.30.50:FF:000001">
    <property type="entry name" value="Kynurenine formamidase"/>
    <property type="match status" value="1"/>
</dbReference>
<evidence type="ECO:0000256" key="4">
    <source>
        <dbReference type="ARBA" id="ARBA00012930"/>
    </source>
</evidence>
<comment type="pathway">
    <text evidence="11">Amino-acid degradation; L-tryptophan degradation via kynurenine pathway; L-kynurenine from L-tryptophan: step 2/2.</text>
</comment>
<dbReference type="PANTHER" id="PTHR31118">
    <property type="entry name" value="CYCLASE-LIKE PROTEIN 2"/>
    <property type="match status" value="1"/>
</dbReference>
<dbReference type="GO" id="GO:0004061">
    <property type="term" value="F:arylformamidase activity"/>
    <property type="evidence" value="ECO:0007669"/>
    <property type="project" value="UniProtKB-EC"/>
</dbReference>
<sequence length="214" mass="23716">MPHDSPTAAPWLDLTTPITDQMLHWPDNAPVHIRLTRNMAWGDAANVTELSLSAHTATHVDAPRHFLADGADVTKLDLNTLIGPARVLRIEHAEFVTRAELERLLPDLPPGERLLFRTRNTERDWARQPFTQDFVKVRADAAEWLRDKQVVCVGVDYLSVGPADTHKILLGAGITVIEGLHLQAAEPGRYDMICLPLLIEGADGAPARIIAKRL</sequence>
<reference evidence="12 13" key="1">
    <citation type="submission" date="2018-12" db="EMBL/GenBank/DDBJ databases">
        <title>Hymenobacter gummosus sp. nov., isolated from a spring.</title>
        <authorList>
            <person name="Nie L."/>
        </authorList>
    </citation>
    <scope>NUCLEOTIDE SEQUENCE [LARGE SCALE GENOMIC DNA]</scope>
    <source>
        <strain evidence="12 13">KCTC 52166</strain>
    </source>
</reference>
<keyword evidence="7" id="KW-0378">Hydrolase</keyword>
<comment type="subunit">
    <text evidence="3">Homodimer.</text>
</comment>
<protein>
    <recommendedName>
        <fullName evidence="5">Kynurenine formamidase</fullName>
        <ecNumber evidence="4">3.5.1.9</ecNumber>
    </recommendedName>
</protein>
<keyword evidence="8" id="KW-0862">Zinc</keyword>
<keyword evidence="6" id="KW-0479">Metal-binding</keyword>
<evidence type="ECO:0000313" key="12">
    <source>
        <dbReference type="EMBL" id="RTQ51490.1"/>
    </source>
</evidence>
<evidence type="ECO:0000256" key="5">
    <source>
        <dbReference type="ARBA" id="ARBA00014889"/>
    </source>
</evidence>
<dbReference type="EMBL" id="RXOF01000003">
    <property type="protein sequence ID" value="RTQ51490.1"/>
    <property type="molecule type" value="Genomic_DNA"/>
</dbReference>
<comment type="function">
    <text evidence="2">Catalyzes the hydrolysis of N-formyl-L-kynurenine to L-kynurenine, the second step in the kynurenine pathway of tryptophan degradation.</text>
</comment>
<keyword evidence="9" id="KW-0823">Tryptophan catabolism</keyword>